<dbReference type="FunFam" id="1.10.510.10:FF:000358">
    <property type="entry name" value="Putative leucine-rich repeat receptor-like serine/threonine-protein kinase"/>
    <property type="match status" value="1"/>
</dbReference>
<dbReference type="EC" id="2.7.11.1" evidence="3"/>
<evidence type="ECO:0000256" key="15">
    <source>
        <dbReference type="ARBA" id="ARBA00022989"/>
    </source>
</evidence>
<proteinExistence type="predicted"/>
<dbReference type="InterPro" id="IPR055414">
    <property type="entry name" value="LRR_R13L4/SHOC2-like"/>
</dbReference>
<evidence type="ECO:0000256" key="14">
    <source>
        <dbReference type="ARBA" id="ARBA00022840"/>
    </source>
</evidence>
<evidence type="ECO:0000313" key="25">
    <source>
        <dbReference type="Proteomes" id="UP001229421"/>
    </source>
</evidence>
<evidence type="ECO:0000256" key="6">
    <source>
        <dbReference type="ARBA" id="ARBA00022553"/>
    </source>
</evidence>
<dbReference type="InterPro" id="IPR000719">
    <property type="entry name" value="Prot_kinase_dom"/>
</dbReference>
<evidence type="ECO:0000259" key="23">
    <source>
        <dbReference type="PROSITE" id="PS50011"/>
    </source>
</evidence>
<dbReference type="FunFam" id="3.80.10.10:FF:000095">
    <property type="entry name" value="LRR receptor-like serine/threonine-protein kinase GSO1"/>
    <property type="match status" value="1"/>
</dbReference>
<dbReference type="PROSITE" id="PS50011">
    <property type="entry name" value="PROTEIN_KINASE_DOM"/>
    <property type="match status" value="1"/>
</dbReference>
<comment type="catalytic activity">
    <reaction evidence="19">
        <text>L-threonyl-[protein] + ATP = O-phospho-L-threonyl-[protein] + ADP + H(+)</text>
        <dbReference type="Rhea" id="RHEA:46608"/>
        <dbReference type="Rhea" id="RHEA-COMP:11060"/>
        <dbReference type="Rhea" id="RHEA-COMP:11605"/>
        <dbReference type="ChEBI" id="CHEBI:15378"/>
        <dbReference type="ChEBI" id="CHEBI:30013"/>
        <dbReference type="ChEBI" id="CHEBI:30616"/>
        <dbReference type="ChEBI" id="CHEBI:61977"/>
        <dbReference type="ChEBI" id="CHEBI:456216"/>
        <dbReference type="EC" id="2.7.11.1"/>
    </reaction>
</comment>
<dbReference type="Pfam" id="PF23598">
    <property type="entry name" value="LRR_14"/>
    <property type="match status" value="1"/>
</dbReference>
<comment type="subcellular location">
    <subcellularLocation>
        <location evidence="1">Cell membrane</location>
        <topology evidence="1">Single-pass membrane protein</topology>
    </subcellularLocation>
    <subcellularLocation>
        <location evidence="2">Membrane</location>
        <topology evidence="2">Single-pass type I membrane protein</topology>
    </subcellularLocation>
</comment>
<keyword evidence="16 22" id="KW-0472">Membrane</keyword>
<feature type="binding site" evidence="21">
    <location>
        <position position="654"/>
    </location>
    <ligand>
        <name>ATP</name>
        <dbReference type="ChEBI" id="CHEBI:30616"/>
    </ligand>
</feature>
<evidence type="ECO:0000256" key="11">
    <source>
        <dbReference type="ARBA" id="ARBA00022737"/>
    </source>
</evidence>
<keyword evidence="10" id="KW-0732">Signal</keyword>
<dbReference type="AlphaFoldDB" id="A0AAD8JTJ5"/>
<keyword evidence="17" id="KW-0675">Receptor</keyword>
<dbReference type="PANTHER" id="PTHR27000:SF777">
    <property type="entry name" value="PROTEIN KINASE DOMAIN-CONTAINING PROTEIN"/>
    <property type="match status" value="1"/>
</dbReference>
<evidence type="ECO:0000256" key="18">
    <source>
        <dbReference type="ARBA" id="ARBA00023180"/>
    </source>
</evidence>
<evidence type="ECO:0000256" key="1">
    <source>
        <dbReference type="ARBA" id="ARBA00004162"/>
    </source>
</evidence>
<keyword evidence="15 22" id="KW-1133">Transmembrane helix</keyword>
<evidence type="ECO:0000256" key="5">
    <source>
        <dbReference type="ARBA" id="ARBA00022527"/>
    </source>
</evidence>
<evidence type="ECO:0000256" key="20">
    <source>
        <dbReference type="ARBA" id="ARBA00048679"/>
    </source>
</evidence>
<keyword evidence="14 21" id="KW-0067">ATP-binding</keyword>
<keyword evidence="12 21" id="KW-0547">Nucleotide-binding</keyword>
<dbReference type="InterPro" id="IPR017441">
    <property type="entry name" value="Protein_kinase_ATP_BS"/>
</dbReference>
<comment type="catalytic activity">
    <reaction evidence="20">
        <text>L-seryl-[protein] + ATP = O-phospho-L-seryl-[protein] + ADP + H(+)</text>
        <dbReference type="Rhea" id="RHEA:17989"/>
        <dbReference type="Rhea" id="RHEA-COMP:9863"/>
        <dbReference type="Rhea" id="RHEA-COMP:11604"/>
        <dbReference type="ChEBI" id="CHEBI:15378"/>
        <dbReference type="ChEBI" id="CHEBI:29999"/>
        <dbReference type="ChEBI" id="CHEBI:30616"/>
        <dbReference type="ChEBI" id="CHEBI:83421"/>
        <dbReference type="ChEBI" id="CHEBI:456216"/>
        <dbReference type="EC" id="2.7.11.1"/>
    </reaction>
</comment>
<evidence type="ECO:0000256" key="10">
    <source>
        <dbReference type="ARBA" id="ARBA00022729"/>
    </source>
</evidence>
<evidence type="ECO:0000313" key="24">
    <source>
        <dbReference type="EMBL" id="KAK1409304.1"/>
    </source>
</evidence>
<reference evidence="24" key="1">
    <citation type="journal article" date="2023" name="bioRxiv">
        <title>Improved chromosome-level genome assembly for marigold (Tagetes erecta).</title>
        <authorList>
            <person name="Jiang F."/>
            <person name="Yuan L."/>
            <person name="Wang S."/>
            <person name="Wang H."/>
            <person name="Xu D."/>
            <person name="Wang A."/>
            <person name="Fan W."/>
        </authorList>
    </citation>
    <scope>NUCLEOTIDE SEQUENCE</scope>
    <source>
        <strain evidence="24">WSJ</strain>
        <tissue evidence="24">Leaf</tissue>
    </source>
</reference>
<dbReference type="Gene3D" id="3.80.10.10">
    <property type="entry name" value="Ribonuclease Inhibitor"/>
    <property type="match status" value="3"/>
</dbReference>
<keyword evidence="5" id="KW-0723">Serine/threonine-protein kinase</keyword>
<dbReference type="GO" id="GO:0005524">
    <property type="term" value="F:ATP binding"/>
    <property type="evidence" value="ECO:0007669"/>
    <property type="project" value="UniProtKB-UniRule"/>
</dbReference>
<evidence type="ECO:0000256" key="7">
    <source>
        <dbReference type="ARBA" id="ARBA00022614"/>
    </source>
</evidence>
<keyword evidence="7" id="KW-0433">Leucine-rich repeat</keyword>
<keyword evidence="6" id="KW-0597">Phosphoprotein</keyword>
<keyword evidence="9 22" id="KW-0812">Transmembrane</keyword>
<evidence type="ECO:0000256" key="17">
    <source>
        <dbReference type="ARBA" id="ARBA00023170"/>
    </source>
</evidence>
<dbReference type="Gene3D" id="3.30.200.20">
    <property type="entry name" value="Phosphorylase Kinase, domain 1"/>
    <property type="match status" value="1"/>
</dbReference>
<dbReference type="EMBL" id="JAUHHV010000010">
    <property type="protein sequence ID" value="KAK1409304.1"/>
    <property type="molecule type" value="Genomic_DNA"/>
</dbReference>
<dbReference type="Gene3D" id="1.10.510.10">
    <property type="entry name" value="Transferase(Phosphotransferase) domain 1"/>
    <property type="match status" value="1"/>
</dbReference>
<evidence type="ECO:0000256" key="16">
    <source>
        <dbReference type="ARBA" id="ARBA00023136"/>
    </source>
</evidence>
<dbReference type="GO" id="GO:0004674">
    <property type="term" value="F:protein serine/threonine kinase activity"/>
    <property type="evidence" value="ECO:0007669"/>
    <property type="project" value="UniProtKB-KW"/>
</dbReference>
<dbReference type="GO" id="GO:0005886">
    <property type="term" value="C:plasma membrane"/>
    <property type="evidence" value="ECO:0007669"/>
    <property type="project" value="UniProtKB-SubCell"/>
</dbReference>
<dbReference type="InterPro" id="IPR001611">
    <property type="entry name" value="Leu-rich_rpt"/>
</dbReference>
<dbReference type="PROSITE" id="PS00107">
    <property type="entry name" value="PROTEIN_KINASE_ATP"/>
    <property type="match status" value="1"/>
</dbReference>
<dbReference type="InterPro" id="IPR011009">
    <property type="entry name" value="Kinase-like_dom_sf"/>
</dbReference>
<feature type="transmembrane region" description="Helical" evidence="22">
    <location>
        <begin position="569"/>
        <end position="591"/>
    </location>
</feature>
<dbReference type="Proteomes" id="UP001229421">
    <property type="component" value="Unassembled WGS sequence"/>
</dbReference>
<keyword evidence="18" id="KW-0325">Glycoprotein</keyword>
<accession>A0AAD8JTJ5</accession>
<dbReference type="InterPro" id="IPR032675">
    <property type="entry name" value="LRR_dom_sf"/>
</dbReference>
<dbReference type="InterPro" id="IPR008271">
    <property type="entry name" value="Ser/Thr_kinase_AS"/>
</dbReference>
<evidence type="ECO:0000256" key="2">
    <source>
        <dbReference type="ARBA" id="ARBA00004479"/>
    </source>
</evidence>
<gene>
    <name evidence="24" type="ORF">QVD17_35830</name>
</gene>
<dbReference type="FunFam" id="3.30.200.20:FF:000432">
    <property type="entry name" value="LRR receptor-like serine/threonine-protein kinase EFR"/>
    <property type="match status" value="1"/>
</dbReference>
<evidence type="ECO:0000256" key="12">
    <source>
        <dbReference type="ARBA" id="ARBA00022741"/>
    </source>
</evidence>
<evidence type="ECO:0000256" key="8">
    <source>
        <dbReference type="ARBA" id="ARBA00022679"/>
    </source>
</evidence>
<keyword evidence="4" id="KW-1003">Cell membrane</keyword>
<evidence type="ECO:0000256" key="19">
    <source>
        <dbReference type="ARBA" id="ARBA00047899"/>
    </source>
</evidence>
<keyword evidence="8" id="KW-0808">Transferase</keyword>
<protein>
    <recommendedName>
        <fullName evidence="3">non-specific serine/threonine protein kinase</fullName>
        <ecNumber evidence="3">2.7.11.1</ecNumber>
    </recommendedName>
</protein>
<keyword evidence="11" id="KW-0677">Repeat</keyword>
<name>A0AAD8JTJ5_TARER</name>
<keyword evidence="13" id="KW-0418">Kinase</keyword>
<comment type="caution">
    <text evidence="24">The sequence shown here is derived from an EMBL/GenBank/DDBJ whole genome shotgun (WGS) entry which is preliminary data.</text>
</comment>
<organism evidence="24 25">
    <name type="scientific">Tagetes erecta</name>
    <name type="common">African marigold</name>
    <dbReference type="NCBI Taxonomy" id="13708"/>
    <lineage>
        <taxon>Eukaryota</taxon>
        <taxon>Viridiplantae</taxon>
        <taxon>Streptophyta</taxon>
        <taxon>Embryophyta</taxon>
        <taxon>Tracheophyta</taxon>
        <taxon>Spermatophyta</taxon>
        <taxon>Magnoliopsida</taxon>
        <taxon>eudicotyledons</taxon>
        <taxon>Gunneridae</taxon>
        <taxon>Pentapetalae</taxon>
        <taxon>asterids</taxon>
        <taxon>campanulids</taxon>
        <taxon>Asterales</taxon>
        <taxon>Asteraceae</taxon>
        <taxon>Asteroideae</taxon>
        <taxon>Heliantheae alliance</taxon>
        <taxon>Tageteae</taxon>
        <taxon>Tagetes</taxon>
    </lineage>
</organism>
<evidence type="ECO:0000256" key="21">
    <source>
        <dbReference type="PROSITE-ProRule" id="PRU10141"/>
    </source>
</evidence>
<evidence type="ECO:0000256" key="4">
    <source>
        <dbReference type="ARBA" id="ARBA00022475"/>
    </source>
</evidence>
<dbReference type="PANTHER" id="PTHR27000">
    <property type="entry name" value="LEUCINE-RICH REPEAT RECEPTOR-LIKE PROTEIN KINASE FAMILY PROTEIN-RELATED"/>
    <property type="match status" value="1"/>
</dbReference>
<evidence type="ECO:0000256" key="9">
    <source>
        <dbReference type="ARBA" id="ARBA00022692"/>
    </source>
</evidence>
<dbReference type="SMART" id="SM00220">
    <property type="entry name" value="S_TKc"/>
    <property type="match status" value="1"/>
</dbReference>
<dbReference type="SUPFAM" id="SSF56112">
    <property type="entry name" value="Protein kinase-like (PK-like)"/>
    <property type="match status" value="1"/>
</dbReference>
<keyword evidence="25" id="KW-1185">Reference proteome</keyword>
<dbReference type="FunFam" id="3.80.10.10:FF:000288">
    <property type="entry name" value="LRR receptor-like serine/threonine-protein kinase EFR"/>
    <property type="match status" value="1"/>
</dbReference>
<dbReference type="SUPFAM" id="SSF52058">
    <property type="entry name" value="L domain-like"/>
    <property type="match status" value="2"/>
</dbReference>
<evidence type="ECO:0000256" key="3">
    <source>
        <dbReference type="ARBA" id="ARBA00012513"/>
    </source>
</evidence>
<evidence type="ECO:0000256" key="22">
    <source>
        <dbReference type="SAM" id="Phobius"/>
    </source>
</evidence>
<evidence type="ECO:0000256" key="13">
    <source>
        <dbReference type="ARBA" id="ARBA00022777"/>
    </source>
</evidence>
<sequence length="911" mass="98731">MGLVGSLSSSIGNMSFLGNIRLASNQLHGKIPPEISHLHRLQVLSLFNNSFTGEIPANMSTWPKLSYLNLGFNKLYGKIPNNFSSMMTIKGLGFDKNNLTGGIPPSLGNLTSLEILSLFSCYLGGSIPDSFHQLKNLRKIGLSENDLVGAFPFFLANFSKLEAIALPVNQLQGGLPLNLCSRQPHLTIIVLSANQFNGLLPSSISNCSQLEILEVTFNYLKGEVSIDFGTLQHLTLLSLAGNNFGSKDLDDLKFFHSLSNCSNLELVDFGSNQLGGVLPNSLGNFTSKLTYLGIDSNYISGSILTSIGNLLGLTTLIASSNNFTSMIPESIGKLQNLQILYLNDNDFSGVIPMSIGNLSVVTKLFLGRNNLEGTIPSTIESCKNIIHLDLHGNNLSGSVPKELFKLSSLSIELDLHLNNFSGVLPQEIGNLKLLGSLSLSMNRFTGELPSSLSSCVSLQNLNLSANFFNGSIPESYSSLKGLENVDLSRNDLSGHVPTYLQQIQLKQIDLSYNKFEGEVPVKGVFANTSAISIIGNTRLCGGALDLHLPKCTSTTSDSKRRTRKLSIRVIVAISLCSAFAGLGLFSFVLFYCCIKKKRDEPSESRLAESFEKISYGKLSKATEGFSSEYLIGTGSFASVYKGVLDESGFIVAIKVLNLQHRGGFKSFMAECEALRNIRHRNLVKVITSCSSIDYQGNNFNALVYDYMPNGSLESWLYSTQQMLDLVQRISIIKDVACALDYLHCRCGNVIVHCDLKPSNILLDADMVAHVGDFGLAKILTNVEGSNANVGSSSIIRGTIGYAPPEYGLGNVVSTSGDIYSYGILLLEMLTGKKPVDPMFEGALSLHSYARSAFVDGFVLQIVDPVLLNGDFDEQSLVSLVKIGVQCSHESPQDRMDIGTVVHELFATTVAA</sequence>
<dbReference type="Pfam" id="PF00560">
    <property type="entry name" value="LRR_1"/>
    <property type="match status" value="5"/>
</dbReference>
<feature type="domain" description="Protein kinase" evidence="23">
    <location>
        <begin position="625"/>
        <end position="905"/>
    </location>
</feature>
<dbReference type="PROSITE" id="PS00108">
    <property type="entry name" value="PROTEIN_KINASE_ST"/>
    <property type="match status" value="1"/>
</dbReference>
<dbReference type="Pfam" id="PF00069">
    <property type="entry name" value="Pkinase"/>
    <property type="match status" value="1"/>
</dbReference>